<feature type="region of interest" description="Disordered" evidence="1">
    <location>
        <begin position="30"/>
        <end position="61"/>
    </location>
</feature>
<evidence type="ECO:0000313" key="2">
    <source>
        <dbReference type="EMBL" id="EEB33577.1"/>
    </source>
</evidence>
<comment type="caution">
    <text evidence="2">The sequence shown here is derived from an EMBL/GenBank/DDBJ whole genome shotgun (WGS) entry which is preliminary data.</text>
</comment>
<dbReference type="EMBL" id="ABXU01000037">
    <property type="protein sequence ID" value="EEB33577.1"/>
    <property type="molecule type" value="Genomic_DNA"/>
</dbReference>
<dbReference type="AlphaFoldDB" id="B6WTW7"/>
<reference evidence="2 3" key="2">
    <citation type="submission" date="2008-10" db="EMBL/GenBank/DDBJ databases">
        <authorList>
            <person name="Fulton L."/>
            <person name="Clifton S."/>
            <person name="Fulton B."/>
            <person name="Xu J."/>
            <person name="Minx P."/>
            <person name="Pepin K.H."/>
            <person name="Johnson M."/>
            <person name="Bhonagiri V."/>
            <person name="Nash W.E."/>
            <person name="Mardis E.R."/>
            <person name="Wilson R.K."/>
        </authorList>
    </citation>
    <scope>NUCLEOTIDE SEQUENCE [LARGE SCALE GENOMIC DNA]</scope>
    <source>
        <strain evidence="2 3">ATCC 29098</strain>
    </source>
</reference>
<protein>
    <submittedName>
        <fullName evidence="2">Uncharacterized protein</fullName>
    </submittedName>
</protein>
<organism evidence="2 3">
    <name type="scientific">Desulfovibrio piger ATCC 29098</name>
    <dbReference type="NCBI Taxonomy" id="411464"/>
    <lineage>
        <taxon>Bacteria</taxon>
        <taxon>Pseudomonadati</taxon>
        <taxon>Thermodesulfobacteriota</taxon>
        <taxon>Desulfovibrionia</taxon>
        <taxon>Desulfovibrionales</taxon>
        <taxon>Desulfovibrionaceae</taxon>
        <taxon>Desulfovibrio</taxon>
    </lineage>
</organism>
<dbReference type="Proteomes" id="UP000003676">
    <property type="component" value="Unassembled WGS sequence"/>
</dbReference>
<sequence length="116" mass="12323">MGAFFHVAWFCSVCILPAGRRMWRGLPARALPGRSGGQRADGSSGALVRDRKGRDGRASADSVLPAGCREIRFIACVGTAPWLALGSPSIPGILSAWTTDAIRQGQEKCAQSRRPS</sequence>
<reference evidence="2 3" key="1">
    <citation type="submission" date="2008-10" db="EMBL/GenBank/DDBJ databases">
        <title>Draft genome sequence of Desulvovibrio piger (ATCC 29098).</title>
        <authorList>
            <person name="Sudarsanam P."/>
            <person name="Ley R."/>
            <person name="Guruge J."/>
            <person name="Turnbaugh P.J."/>
            <person name="Mahowald M."/>
            <person name="Liep D."/>
            <person name="Gordon J."/>
        </authorList>
    </citation>
    <scope>NUCLEOTIDE SEQUENCE [LARGE SCALE GENOMIC DNA]</scope>
    <source>
        <strain evidence="2 3">ATCC 29098</strain>
    </source>
</reference>
<gene>
    <name evidence="2" type="ORF">DESPIG_01524</name>
</gene>
<feature type="compositionally biased region" description="Basic and acidic residues" evidence="1">
    <location>
        <begin position="48"/>
        <end position="58"/>
    </location>
</feature>
<evidence type="ECO:0000313" key="3">
    <source>
        <dbReference type="Proteomes" id="UP000003676"/>
    </source>
</evidence>
<accession>B6WTW7</accession>
<proteinExistence type="predicted"/>
<dbReference type="HOGENOM" id="CLU_2092881_0_0_7"/>
<evidence type="ECO:0000256" key="1">
    <source>
        <dbReference type="SAM" id="MobiDB-lite"/>
    </source>
</evidence>
<name>B6WTW7_9BACT</name>